<feature type="signal peptide" evidence="1">
    <location>
        <begin position="1"/>
        <end position="35"/>
    </location>
</feature>
<proteinExistence type="predicted"/>
<evidence type="ECO:0008006" key="4">
    <source>
        <dbReference type="Google" id="ProtNLM"/>
    </source>
</evidence>
<evidence type="ECO:0000256" key="1">
    <source>
        <dbReference type="SAM" id="SignalP"/>
    </source>
</evidence>
<reference evidence="2 3" key="1">
    <citation type="submission" date="2018-02" db="EMBL/GenBank/DDBJ databases">
        <title>Genome sequence of Desulfovibrio carbinolicus DSM 3852.</title>
        <authorList>
            <person name="Wilbanks E."/>
            <person name="Skennerton C.T."/>
            <person name="Orphan V.J."/>
        </authorList>
    </citation>
    <scope>NUCLEOTIDE SEQUENCE [LARGE SCALE GENOMIC DNA]</scope>
    <source>
        <strain evidence="2 3">DSM 3852</strain>
    </source>
</reference>
<name>A0A4P6HMX1_9BACT</name>
<dbReference type="EMBL" id="CP026538">
    <property type="protein sequence ID" value="QAZ68587.1"/>
    <property type="molecule type" value="Genomic_DNA"/>
</dbReference>
<keyword evidence="3" id="KW-1185">Reference proteome</keyword>
<dbReference type="RefSeq" id="WP_129354168.1">
    <property type="nucleotide sequence ID" value="NZ_CP026538.1"/>
</dbReference>
<dbReference type="OrthoDB" id="330006at2"/>
<dbReference type="GO" id="GO:0016020">
    <property type="term" value="C:membrane"/>
    <property type="evidence" value="ECO:0007669"/>
    <property type="project" value="InterPro"/>
</dbReference>
<feature type="chain" id="PRO_5020332431" description="Cysteine rich repeat-containing protein" evidence="1">
    <location>
        <begin position="36"/>
        <end position="101"/>
    </location>
</feature>
<gene>
    <name evidence="2" type="ORF">C3Y92_15655</name>
</gene>
<accession>A0A4P6HMX1</accession>
<protein>
    <recommendedName>
        <fullName evidence="4">Cysteine rich repeat-containing protein</fullName>
    </recommendedName>
</protein>
<dbReference type="Pfam" id="PF00839">
    <property type="entry name" value="Cys_rich_FGFR"/>
    <property type="match status" value="1"/>
</dbReference>
<dbReference type="AlphaFoldDB" id="A0A4P6HMX1"/>
<dbReference type="Proteomes" id="UP000293296">
    <property type="component" value="Chromosome"/>
</dbReference>
<keyword evidence="1" id="KW-0732">Signal</keyword>
<dbReference type="KEGG" id="dcb:C3Y92_15655"/>
<dbReference type="InterPro" id="IPR001893">
    <property type="entry name" value="Cys-rich_GLG1_repeat"/>
</dbReference>
<sequence>MPIVFQARALAGLPKTLAAAVALAGCLTVAGPATAQQPAPAAGQALKEACKGDYKTLCSEVQPGGGRIVACLKQQADKLSPGCKQALTAAQSAKQAAGAKQ</sequence>
<evidence type="ECO:0000313" key="2">
    <source>
        <dbReference type="EMBL" id="QAZ68587.1"/>
    </source>
</evidence>
<evidence type="ECO:0000313" key="3">
    <source>
        <dbReference type="Proteomes" id="UP000293296"/>
    </source>
</evidence>
<organism evidence="2 3">
    <name type="scientific">Solidesulfovibrio carbinolicus</name>
    <dbReference type="NCBI Taxonomy" id="296842"/>
    <lineage>
        <taxon>Bacteria</taxon>
        <taxon>Pseudomonadati</taxon>
        <taxon>Thermodesulfobacteriota</taxon>
        <taxon>Desulfovibrionia</taxon>
        <taxon>Desulfovibrionales</taxon>
        <taxon>Desulfovibrionaceae</taxon>
        <taxon>Solidesulfovibrio</taxon>
    </lineage>
</organism>